<accession>A0A426YGG6</accession>
<dbReference type="EMBL" id="AMZH03012581">
    <property type="protein sequence ID" value="RRT50767.1"/>
    <property type="molecule type" value="Genomic_DNA"/>
</dbReference>
<sequence length="202" mass="22794">MYRRPLNLAADCIAHSTVPPDVKHSDSLKNYKEQSSHSHSVCCVSILQEILENDLMRQHDEESLPTIEISGQEQQNAQQVGERKRTAHPSPPCRSQTYLSVAHLSHSTSRKPLKSDQTTRNRREEEEDEDGEERREEAVHPGLEADRQAPKYTPARTRAHTRERSISFDASGEEYPPPLSRGTRDCRSPVSTDTTDLDPATG</sequence>
<feature type="compositionally biased region" description="Basic and acidic residues" evidence="1">
    <location>
        <begin position="113"/>
        <end position="124"/>
    </location>
</feature>
<reference evidence="2 3" key="1">
    <citation type="journal article" date="2014" name="Agronomy (Basel)">
        <title>A Draft Genome Sequence for Ensete ventricosum, the Drought-Tolerant Tree Against Hunger.</title>
        <authorList>
            <person name="Harrison J."/>
            <person name="Moore K.A."/>
            <person name="Paszkiewicz K."/>
            <person name="Jones T."/>
            <person name="Grant M."/>
            <person name="Ambacheew D."/>
            <person name="Muzemil S."/>
            <person name="Studholme D.J."/>
        </authorList>
    </citation>
    <scope>NUCLEOTIDE SEQUENCE [LARGE SCALE GENOMIC DNA]</scope>
</reference>
<evidence type="ECO:0000313" key="2">
    <source>
        <dbReference type="EMBL" id="RRT50767.1"/>
    </source>
</evidence>
<evidence type="ECO:0000256" key="1">
    <source>
        <dbReference type="SAM" id="MobiDB-lite"/>
    </source>
</evidence>
<evidence type="ECO:0000313" key="3">
    <source>
        <dbReference type="Proteomes" id="UP000287651"/>
    </source>
</evidence>
<protein>
    <submittedName>
        <fullName evidence="2">Uncharacterized protein</fullName>
    </submittedName>
</protein>
<dbReference type="Proteomes" id="UP000287651">
    <property type="component" value="Unassembled WGS sequence"/>
</dbReference>
<organism evidence="2 3">
    <name type="scientific">Ensete ventricosum</name>
    <name type="common">Abyssinian banana</name>
    <name type="synonym">Musa ensete</name>
    <dbReference type="NCBI Taxonomy" id="4639"/>
    <lineage>
        <taxon>Eukaryota</taxon>
        <taxon>Viridiplantae</taxon>
        <taxon>Streptophyta</taxon>
        <taxon>Embryophyta</taxon>
        <taxon>Tracheophyta</taxon>
        <taxon>Spermatophyta</taxon>
        <taxon>Magnoliopsida</taxon>
        <taxon>Liliopsida</taxon>
        <taxon>Zingiberales</taxon>
        <taxon>Musaceae</taxon>
        <taxon>Ensete</taxon>
    </lineage>
</organism>
<proteinExistence type="predicted"/>
<name>A0A426YGG6_ENSVE</name>
<feature type="compositionally biased region" description="Basic and acidic residues" evidence="1">
    <location>
        <begin position="132"/>
        <end position="149"/>
    </location>
</feature>
<gene>
    <name evidence="2" type="ORF">B296_00042890</name>
</gene>
<comment type="caution">
    <text evidence="2">The sequence shown here is derived from an EMBL/GenBank/DDBJ whole genome shotgun (WGS) entry which is preliminary data.</text>
</comment>
<feature type="compositionally biased region" description="Polar residues" evidence="1">
    <location>
        <begin position="69"/>
        <end position="79"/>
    </location>
</feature>
<feature type="region of interest" description="Disordered" evidence="1">
    <location>
        <begin position="68"/>
        <end position="202"/>
    </location>
</feature>
<dbReference type="AlphaFoldDB" id="A0A426YGG6"/>